<dbReference type="PANTHER" id="PTHR22933:SF42">
    <property type="entry name" value="FI18455P1-RELATED"/>
    <property type="match status" value="1"/>
</dbReference>
<keyword evidence="2" id="KW-0732">Signal</keyword>
<accession>A0A2J7RJJ6</accession>
<feature type="signal peptide" evidence="2">
    <location>
        <begin position="1"/>
        <end position="17"/>
    </location>
</feature>
<name>A0A2J7RJJ6_9NEOP</name>
<reference evidence="4 5" key="1">
    <citation type="submission" date="2017-12" db="EMBL/GenBank/DDBJ databases">
        <title>Hemimetabolous genomes reveal molecular basis of termite eusociality.</title>
        <authorList>
            <person name="Harrison M.C."/>
            <person name="Jongepier E."/>
            <person name="Robertson H.M."/>
            <person name="Arning N."/>
            <person name="Bitard-Feildel T."/>
            <person name="Chao H."/>
            <person name="Childers C.P."/>
            <person name="Dinh H."/>
            <person name="Doddapaneni H."/>
            <person name="Dugan S."/>
            <person name="Gowin J."/>
            <person name="Greiner C."/>
            <person name="Han Y."/>
            <person name="Hu H."/>
            <person name="Hughes D.S.T."/>
            <person name="Huylmans A.-K."/>
            <person name="Kemena C."/>
            <person name="Kremer L.P.M."/>
            <person name="Lee S.L."/>
            <person name="Lopez-Ezquerra A."/>
            <person name="Mallet L."/>
            <person name="Monroy-Kuhn J.M."/>
            <person name="Moser A."/>
            <person name="Murali S.C."/>
            <person name="Muzny D.M."/>
            <person name="Otani S."/>
            <person name="Piulachs M.-D."/>
            <person name="Poelchau M."/>
            <person name="Qu J."/>
            <person name="Schaub F."/>
            <person name="Wada-Katsumata A."/>
            <person name="Worley K.C."/>
            <person name="Xie Q."/>
            <person name="Ylla G."/>
            <person name="Poulsen M."/>
            <person name="Gibbs R.A."/>
            <person name="Schal C."/>
            <person name="Richards S."/>
            <person name="Belles X."/>
            <person name="Korb J."/>
            <person name="Bornberg-Bauer E."/>
        </authorList>
    </citation>
    <scope>NUCLEOTIDE SEQUENCE [LARGE SCALE GENOMIC DNA]</scope>
    <source>
        <tissue evidence="4">Whole body</tissue>
    </source>
</reference>
<evidence type="ECO:0000256" key="2">
    <source>
        <dbReference type="SAM" id="SignalP"/>
    </source>
</evidence>
<evidence type="ECO:0000313" key="5">
    <source>
        <dbReference type="Proteomes" id="UP000235965"/>
    </source>
</evidence>
<feature type="compositionally biased region" description="Polar residues" evidence="1">
    <location>
        <begin position="415"/>
        <end position="427"/>
    </location>
</feature>
<dbReference type="InterPro" id="IPR002557">
    <property type="entry name" value="Chitin-bd_dom"/>
</dbReference>
<dbReference type="InterPro" id="IPR036508">
    <property type="entry name" value="Chitin-bd_dom_sf"/>
</dbReference>
<dbReference type="AlphaFoldDB" id="A0A2J7RJJ6"/>
<evidence type="ECO:0000256" key="1">
    <source>
        <dbReference type="SAM" id="MobiDB-lite"/>
    </source>
</evidence>
<sequence length="630" mass="71250">MRLADALLLSWWVCAMAASVMRAEDRGQVPRSELAARARRGRRYRRPHIERVWVMRPVESTNNSISGPNDNFSDPVRSFAVAIRDPETFVRYLRQEERRRLGKQSGMLPNARYVQMEVLSPSETQQRTPVLNMVVEQDDEMDMNSFVDLMEQVSAVPAYHTKRSRSEDAETSVYEGHKPRRKMRAEQHSQQRQDERNIIPEGGGDIKLNEPEEEVEQRQKEQPQRRPDQRRYYRQRVKISDPLLVFGEYGKRKPNYSRPITLDFNRSKSHDIPTAPSLYLLPPAVSTFKHLNVPQDVPTSTETPVPKSSRQRNRSRTHNSRRPVDATLQVHDRANPLSSNISRISTDIPLQSADADISLVHIDIPRIYTTISHPYTDVPASPFTDISRVHIAISRQPAASSLGGLRGTSLPKASEPTTVTPQSTEDFQSVDGFRQYADTSPPPADVTPPFAKFTRNSSRNEELLAGNSPAYDSYESEAPSRSPVASLVQLSEPVYPSRVALVVQAEGGDGKRHRDHEYEELQLTAAETAYYKRRQLRKPAMILETSEETGSIPGVPGRDYPVYSRPPKTNFSCVKGHGGYFADVSTRCQVFFVCSDDGLGVPMLCPNGTLFNQDFLVCDWWFNVACGRVP</sequence>
<dbReference type="InterPro" id="IPR052976">
    <property type="entry name" value="Scoloptoxin-like"/>
</dbReference>
<feature type="compositionally biased region" description="Basic and acidic residues" evidence="1">
    <location>
        <begin position="184"/>
        <end position="198"/>
    </location>
</feature>
<feature type="region of interest" description="Disordered" evidence="1">
    <location>
        <begin position="400"/>
        <end position="427"/>
    </location>
</feature>
<feature type="compositionally biased region" description="Polar residues" evidence="1">
    <location>
        <begin position="297"/>
        <end position="308"/>
    </location>
</feature>
<dbReference type="GO" id="GO:0008061">
    <property type="term" value="F:chitin binding"/>
    <property type="evidence" value="ECO:0007669"/>
    <property type="project" value="InterPro"/>
</dbReference>
<dbReference type="PANTHER" id="PTHR22933">
    <property type="entry name" value="FI18007P1-RELATED"/>
    <property type="match status" value="1"/>
</dbReference>
<feature type="region of interest" description="Disordered" evidence="1">
    <location>
        <begin position="294"/>
        <end position="325"/>
    </location>
</feature>
<dbReference type="SMART" id="SM00494">
    <property type="entry name" value="ChtBD2"/>
    <property type="match status" value="1"/>
</dbReference>
<dbReference type="OrthoDB" id="6514762at2759"/>
<gene>
    <name evidence="4" type="ORF">B7P43_G08846</name>
</gene>
<feature type="domain" description="Chitin-binding type-2" evidence="3">
    <location>
        <begin position="570"/>
        <end position="628"/>
    </location>
</feature>
<dbReference type="InParanoid" id="A0A2J7RJJ6"/>
<feature type="compositionally biased region" description="Basic and acidic residues" evidence="1">
    <location>
        <begin position="216"/>
        <end position="231"/>
    </location>
</feature>
<dbReference type="SUPFAM" id="SSF57625">
    <property type="entry name" value="Invertebrate chitin-binding proteins"/>
    <property type="match status" value="1"/>
</dbReference>
<feature type="compositionally biased region" description="Basic residues" evidence="1">
    <location>
        <begin position="309"/>
        <end position="321"/>
    </location>
</feature>
<dbReference type="Pfam" id="PF01607">
    <property type="entry name" value="CBM_14"/>
    <property type="match status" value="1"/>
</dbReference>
<keyword evidence="5" id="KW-1185">Reference proteome</keyword>
<dbReference type="Proteomes" id="UP000235965">
    <property type="component" value="Unassembled WGS sequence"/>
</dbReference>
<protein>
    <recommendedName>
        <fullName evidence="3">Chitin-binding type-2 domain-containing protein</fullName>
    </recommendedName>
</protein>
<dbReference type="EMBL" id="NEVH01002992">
    <property type="protein sequence ID" value="PNF41002.1"/>
    <property type="molecule type" value="Genomic_DNA"/>
</dbReference>
<feature type="chain" id="PRO_5014344963" description="Chitin-binding type-2 domain-containing protein" evidence="2">
    <location>
        <begin position="18"/>
        <end position="630"/>
    </location>
</feature>
<feature type="region of interest" description="Disordered" evidence="1">
    <location>
        <begin position="158"/>
        <end position="234"/>
    </location>
</feature>
<evidence type="ECO:0000259" key="3">
    <source>
        <dbReference type="PROSITE" id="PS50940"/>
    </source>
</evidence>
<dbReference type="PROSITE" id="PS50940">
    <property type="entry name" value="CHIT_BIND_II"/>
    <property type="match status" value="1"/>
</dbReference>
<organism evidence="4 5">
    <name type="scientific">Cryptotermes secundus</name>
    <dbReference type="NCBI Taxonomy" id="105785"/>
    <lineage>
        <taxon>Eukaryota</taxon>
        <taxon>Metazoa</taxon>
        <taxon>Ecdysozoa</taxon>
        <taxon>Arthropoda</taxon>
        <taxon>Hexapoda</taxon>
        <taxon>Insecta</taxon>
        <taxon>Pterygota</taxon>
        <taxon>Neoptera</taxon>
        <taxon>Polyneoptera</taxon>
        <taxon>Dictyoptera</taxon>
        <taxon>Blattodea</taxon>
        <taxon>Blattoidea</taxon>
        <taxon>Termitoidae</taxon>
        <taxon>Kalotermitidae</taxon>
        <taxon>Cryptotermitinae</taxon>
        <taxon>Cryptotermes</taxon>
    </lineage>
</organism>
<comment type="caution">
    <text evidence="4">The sequence shown here is derived from an EMBL/GenBank/DDBJ whole genome shotgun (WGS) entry which is preliminary data.</text>
</comment>
<evidence type="ECO:0000313" key="4">
    <source>
        <dbReference type="EMBL" id="PNF41002.1"/>
    </source>
</evidence>
<dbReference type="Gene3D" id="2.170.140.10">
    <property type="entry name" value="Chitin binding domain"/>
    <property type="match status" value="1"/>
</dbReference>
<dbReference type="GO" id="GO:0005576">
    <property type="term" value="C:extracellular region"/>
    <property type="evidence" value="ECO:0007669"/>
    <property type="project" value="InterPro"/>
</dbReference>
<proteinExistence type="predicted"/>